<dbReference type="Proteomes" id="UP001479436">
    <property type="component" value="Unassembled WGS sequence"/>
</dbReference>
<evidence type="ECO:0000313" key="2">
    <source>
        <dbReference type="Proteomes" id="UP001479436"/>
    </source>
</evidence>
<proteinExistence type="predicted"/>
<name>A0ABR2WF77_9FUNG</name>
<accession>A0ABR2WF77</accession>
<organism evidence="1 2">
    <name type="scientific">Basidiobolus ranarum</name>
    <dbReference type="NCBI Taxonomy" id="34480"/>
    <lineage>
        <taxon>Eukaryota</taxon>
        <taxon>Fungi</taxon>
        <taxon>Fungi incertae sedis</taxon>
        <taxon>Zoopagomycota</taxon>
        <taxon>Entomophthoromycotina</taxon>
        <taxon>Basidiobolomycetes</taxon>
        <taxon>Basidiobolales</taxon>
        <taxon>Basidiobolaceae</taxon>
        <taxon>Basidiobolus</taxon>
    </lineage>
</organism>
<keyword evidence="2" id="KW-1185">Reference proteome</keyword>
<dbReference type="EMBL" id="JASJQH010002485">
    <property type="protein sequence ID" value="KAK9760146.1"/>
    <property type="molecule type" value="Genomic_DNA"/>
</dbReference>
<gene>
    <name evidence="1" type="ORF">K7432_016124</name>
</gene>
<comment type="caution">
    <text evidence="1">The sequence shown here is derived from an EMBL/GenBank/DDBJ whole genome shotgun (WGS) entry which is preliminary data.</text>
</comment>
<evidence type="ECO:0000313" key="1">
    <source>
        <dbReference type="EMBL" id="KAK9760146.1"/>
    </source>
</evidence>
<sequence>MKFLTPANIVAAIAVSELVSDIAAYPASSVELVTTNTESIISTDQIDAPLEIKEDNASSTDHLSTPRNYVSLSKRKDRGCCVM</sequence>
<reference evidence="1 2" key="1">
    <citation type="submission" date="2023-04" db="EMBL/GenBank/DDBJ databases">
        <title>Genome of Basidiobolus ranarum AG-B5.</title>
        <authorList>
            <person name="Stajich J.E."/>
            <person name="Carter-House D."/>
            <person name="Gryganskyi A."/>
        </authorList>
    </citation>
    <scope>NUCLEOTIDE SEQUENCE [LARGE SCALE GENOMIC DNA]</scope>
    <source>
        <strain evidence="1 2">AG-B5</strain>
    </source>
</reference>
<protein>
    <submittedName>
        <fullName evidence="1">Uncharacterized protein</fullName>
    </submittedName>
</protein>